<sequence>MTENYSNTEKLSEDLKNLLTSRNEENFSDFEVICVLNETQKTTIKCHKSILSVRSDYFKSLFRSKMKEYQENRIILEDVSPTIFEIVLEYFYTGKIKITLENAIDILLFSSKYLIEDLVQLSSQFVSKNLQVEYVVDILKLSESRGWNDLIVACQNFILSNFQELFALPSFQDLTKDQLSFLLESDLVQANEFDIFQALINWGKNNLNMKPNDSNIANSENQILKEGLSDLLEKIRIIDLSDQEMKLIEKTKMIPKEIFKNVKKFKSISPIHLEKSKKFTQKFSQDKRYSWVFESRFIFKSKIVKEKEYFQKLKEWIPDQTFLKNMKLGFSTSRDGLDCKNGTKFGWETEKSRSLKDQRTRYIGDPNAFVFTLKNYQNDPPQKFPIRKNKVHEAIYYSYSSWGPYVLDICLYSNMSAGNSNLFGQSYCLPDGLSYSSKESRNYFAGSNGEWKVAEMETYFL</sequence>
<evidence type="ECO:0000256" key="1">
    <source>
        <dbReference type="ARBA" id="ARBA00022441"/>
    </source>
</evidence>
<dbReference type="InterPro" id="IPR011705">
    <property type="entry name" value="BACK"/>
</dbReference>
<dbReference type="PANTHER" id="PTHR45632:SF3">
    <property type="entry name" value="KELCH-LIKE PROTEIN 32"/>
    <property type="match status" value="1"/>
</dbReference>
<reference evidence="4" key="1">
    <citation type="submission" date="2022-10" db="EMBL/GenBank/DDBJ databases">
        <title>Novel sulphate-reducing endosymbionts in the free-living metamonad Anaeramoeba.</title>
        <authorList>
            <person name="Jerlstrom-Hultqvist J."/>
            <person name="Cepicka I."/>
            <person name="Gallot-Lavallee L."/>
            <person name="Salas-Leiva D."/>
            <person name="Curtis B.A."/>
            <person name="Zahonova K."/>
            <person name="Pipaliya S."/>
            <person name="Dacks J."/>
            <person name="Roger A.J."/>
        </authorList>
    </citation>
    <scope>NUCLEOTIDE SEQUENCE</scope>
    <source>
        <strain evidence="4">BMAN</strain>
    </source>
</reference>
<dbReference type="PROSITE" id="PS50097">
    <property type="entry name" value="BTB"/>
    <property type="match status" value="1"/>
</dbReference>
<evidence type="ECO:0000313" key="5">
    <source>
        <dbReference type="Proteomes" id="UP001149090"/>
    </source>
</evidence>
<dbReference type="SMART" id="SM00875">
    <property type="entry name" value="BACK"/>
    <property type="match status" value="1"/>
</dbReference>
<comment type="caution">
    <text evidence="4">The sequence shown here is derived from an EMBL/GenBank/DDBJ whole genome shotgun (WGS) entry which is preliminary data.</text>
</comment>
<dbReference type="PANTHER" id="PTHR45632">
    <property type="entry name" value="LD33804P"/>
    <property type="match status" value="1"/>
</dbReference>
<evidence type="ECO:0000256" key="2">
    <source>
        <dbReference type="ARBA" id="ARBA00022737"/>
    </source>
</evidence>
<evidence type="ECO:0000313" key="4">
    <source>
        <dbReference type="EMBL" id="KAJ5068492.1"/>
    </source>
</evidence>
<dbReference type="OrthoDB" id="6418787at2759"/>
<dbReference type="Gene3D" id="1.25.40.420">
    <property type="match status" value="1"/>
</dbReference>
<keyword evidence="2" id="KW-0677">Repeat</keyword>
<organism evidence="4 5">
    <name type="scientific">Anaeramoeba ignava</name>
    <name type="common">Anaerobic marine amoeba</name>
    <dbReference type="NCBI Taxonomy" id="1746090"/>
    <lineage>
        <taxon>Eukaryota</taxon>
        <taxon>Metamonada</taxon>
        <taxon>Anaeramoebidae</taxon>
        <taxon>Anaeramoeba</taxon>
    </lineage>
</organism>
<gene>
    <name evidence="4" type="ORF">M0811_02425</name>
</gene>
<accession>A0A9Q0L8V8</accession>
<dbReference type="EMBL" id="JAPDFW010000114">
    <property type="protein sequence ID" value="KAJ5068492.1"/>
    <property type="molecule type" value="Genomic_DNA"/>
</dbReference>
<keyword evidence="1" id="KW-0880">Kelch repeat</keyword>
<dbReference type="SMART" id="SM00225">
    <property type="entry name" value="BTB"/>
    <property type="match status" value="1"/>
</dbReference>
<dbReference type="InterPro" id="IPR000210">
    <property type="entry name" value="BTB/POZ_dom"/>
</dbReference>
<protein>
    <submittedName>
        <fullName evidence="4">Pep-cterm sorting domain-containing protein</fullName>
    </submittedName>
</protein>
<feature type="domain" description="BTB" evidence="3">
    <location>
        <begin position="30"/>
        <end position="100"/>
    </location>
</feature>
<dbReference type="Proteomes" id="UP001149090">
    <property type="component" value="Unassembled WGS sequence"/>
</dbReference>
<dbReference type="Pfam" id="PF00651">
    <property type="entry name" value="BTB"/>
    <property type="match status" value="1"/>
</dbReference>
<dbReference type="AlphaFoldDB" id="A0A9Q0L8V8"/>
<dbReference type="InterPro" id="IPR011333">
    <property type="entry name" value="SKP1/BTB/POZ_sf"/>
</dbReference>
<dbReference type="CDD" id="cd18186">
    <property type="entry name" value="BTB_POZ_ZBTB_KLHL-like"/>
    <property type="match status" value="1"/>
</dbReference>
<name>A0A9Q0L8V8_ANAIG</name>
<keyword evidence="5" id="KW-1185">Reference proteome</keyword>
<evidence type="ECO:0000259" key="3">
    <source>
        <dbReference type="PROSITE" id="PS50097"/>
    </source>
</evidence>
<dbReference type="Gene3D" id="3.30.710.10">
    <property type="entry name" value="Potassium Channel Kv1.1, Chain A"/>
    <property type="match status" value="1"/>
</dbReference>
<dbReference type="Pfam" id="PF07707">
    <property type="entry name" value="BACK"/>
    <property type="match status" value="1"/>
</dbReference>
<dbReference type="SUPFAM" id="SSF54695">
    <property type="entry name" value="POZ domain"/>
    <property type="match status" value="1"/>
</dbReference>
<proteinExistence type="predicted"/>